<dbReference type="EMBL" id="QLNI01000009">
    <property type="protein sequence ID" value="RAM02928.1"/>
    <property type="molecule type" value="Genomic_DNA"/>
</dbReference>
<evidence type="ECO:0000259" key="1">
    <source>
        <dbReference type="PROSITE" id="PS51379"/>
    </source>
</evidence>
<protein>
    <submittedName>
        <fullName evidence="3">4Fe-4S ferredoxin</fullName>
    </submittedName>
</protein>
<dbReference type="PANTHER" id="PTHR42895:SF1">
    <property type="entry name" value="IRON-SULFUR CLUSTER PROTEIN"/>
    <property type="match status" value="1"/>
</dbReference>
<dbReference type="Pfam" id="PF13237">
    <property type="entry name" value="Fer4_10"/>
    <property type="match status" value="1"/>
</dbReference>
<dbReference type="PANTHER" id="PTHR42895">
    <property type="entry name" value="IRON-SULFUR CLUSTER-BINDING PROTEIN-RELATED"/>
    <property type="match status" value="1"/>
</dbReference>
<dbReference type="OrthoDB" id="9795268at2"/>
<dbReference type="Proteomes" id="UP000293902">
    <property type="component" value="Chromosome"/>
</dbReference>
<dbReference type="InterPro" id="IPR052911">
    <property type="entry name" value="Corrinoid_activation_enz"/>
</dbReference>
<feature type="domain" description="4Fe-4S ferredoxin-type" evidence="1">
    <location>
        <begin position="6"/>
        <end position="35"/>
    </location>
</feature>
<gene>
    <name evidence="3" type="ORF">DO021_05880</name>
    <name evidence="2" type="ORF">EYB58_01510</name>
</gene>
<dbReference type="RefSeq" id="WP_111954668.1">
    <property type="nucleotide sequence ID" value="NZ_CP036313.1"/>
</dbReference>
<name>A0A328FE74_9BACT</name>
<dbReference type="SUPFAM" id="SSF54862">
    <property type="entry name" value="4Fe-4S ferredoxins"/>
    <property type="match status" value="1"/>
</dbReference>
<dbReference type="PROSITE" id="PS51379">
    <property type="entry name" value="4FE4S_FER_2"/>
    <property type="match status" value="2"/>
</dbReference>
<sequence length="251" mass="26859">MEIIRKIIEIDEEKCDGCGNCVPSCAEGAIQIIDGKAKVIGDKYCDGLGACLGDCPRGALKLIERRADEYDEQAVHARLDAQKSIIAPQKSKGCPSQQVTMFPISPVPGMGVPTAGSTGDSALGHWPVQLRLIPATAPFLKDATLLITADCVPVAAPSFHSDYLKGKVVMLGCPKFDDADLYIDKLADIFTRNNILGITMMVMEVPCCSQMKWIVERAMEKSGESIPVHRVTISTTGQPLSDASVSPLVGV</sequence>
<reference evidence="3 4" key="1">
    <citation type="submission" date="2018-06" db="EMBL/GenBank/DDBJ databases">
        <title>Complete Genome Sequence of Desulfobacter hydrogenophilus (DSM3380).</title>
        <authorList>
            <person name="Marietou A."/>
            <person name="Schreiber L."/>
            <person name="Marshall I."/>
            <person name="Jorgensen B."/>
        </authorList>
    </citation>
    <scope>NUCLEOTIDE SEQUENCE [LARGE SCALE GENOMIC DNA]</scope>
    <source>
        <strain evidence="3 4">DSM 3380</strain>
    </source>
</reference>
<organism evidence="3 4">
    <name type="scientific">Desulfobacter hydrogenophilus</name>
    <dbReference type="NCBI Taxonomy" id="2291"/>
    <lineage>
        <taxon>Bacteria</taxon>
        <taxon>Pseudomonadati</taxon>
        <taxon>Thermodesulfobacteriota</taxon>
        <taxon>Desulfobacteria</taxon>
        <taxon>Desulfobacterales</taxon>
        <taxon>Desulfobacteraceae</taxon>
        <taxon>Desulfobacter</taxon>
    </lineage>
</organism>
<evidence type="ECO:0000313" key="4">
    <source>
        <dbReference type="Proteomes" id="UP000248798"/>
    </source>
</evidence>
<feature type="domain" description="4Fe-4S ferredoxin-type" evidence="1">
    <location>
        <begin position="36"/>
        <end position="65"/>
    </location>
</feature>
<evidence type="ECO:0000313" key="3">
    <source>
        <dbReference type="EMBL" id="RAM02928.1"/>
    </source>
</evidence>
<reference evidence="2 5" key="2">
    <citation type="submission" date="2019-02" db="EMBL/GenBank/DDBJ databases">
        <title>Complete genome sequence of Desulfobacter hydrogenophilus AcRS1.</title>
        <authorList>
            <person name="Marietou A."/>
            <person name="Lund M.B."/>
            <person name="Marshall I.P.G."/>
            <person name="Schreiber L."/>
            <person name="Jorgensen B."/>
        </authorList>
    </citation>
    <scope>NUCLEOTIDE SEQUENCE [LARGE SCALE GENOMIC DNA]</scope>
    <source>
        <strain evidence="2 5">AcRS1</strain>
    </source>
</reference>
<dbReference type="Gene3D" id="3.30.70.20">
    <property type="match status" value="1"/>
</dbReference>
<keyword evidence="5" id="KW-1185">Reference proteome</keyword>
<dbReference type="Proteomes" id="UP000248798">
    <property type="component" value="Unassembled WGS sequence"/>
</dbReference>
<evidence type="ECO:0000313" key="2">
    <source>
        <dbReference type="EMBL" id="QBH11714.1"/>
    </source>
</evidence>
<accession>A0A328FE74</accession>
<dbReference type="EMBL" id="CP036313">
    <property type="protein sequence ID" value="QBH11714.1"/>
    <property type="molecule type" value="Genomic_DNA"/>
</dbReference>
<dbReference type="InterPro" id="IPR017896">
    <property type="entry name" value="4Fe4S_Fe-S-bd"/>
</dbReference>
<evidence type="ECO:0000313" key="5">
    <source>
        <dbReference type="Proteomes" id="UP000293902"/>
    </source>
</evidence>
<dbReference type="AlphaFoldDB" id="A0A328FE74"/>
<proteinExistence type="predicted"/>